<evidence type="ECO:0000313" key="1">
    <source>
        <dbReference type="EMBL" id="CAG8468430.1"/>
    </source>
</evidence>
<evidence type="ECO:0000313" key="2">
    <source>
        <dbReference type="Proteomes" id="UP000789860"/>
    </source>
</evidence>
<proteinExistence type="predicted"/>
<dbReference type="EMBL" id="CAJVPM010001519">
    <property type="protein sequence ID" value="CAG8468430.1"/>
    <property type="molecule type" value="Genomic_DNA"/>
</dbReference>
<accession>A0ACA9KEG6</accession>
<reference evidence="1" key="1">
    <citation type="submission" date="2021-06" db="EMBL/GenBank/DDBJ databases">
        <authorList>
            <person name="Kallberg Y."/>
            <person name="Tangrot J."/>
            <person name="Rosling A."/>
        </authorList>
    </citation>
    <scope>NUCLEOTIDE SEQUENCE</scope>
    <source>
        <strain evidence="1">AU212A</strain>
    </source>
</reference>
<comment type="caution">
    <text evidence="1">The sequence shown here is derived from an EMBL/GenBank/DDBJ whole genome shotgun (WGS) entry which is preliminary data.</text>
</comment>
<dbReference type="Proteomes" id="UP000789860">
    <property type="component" value="Unassembled WGS sequence"/>
</dbReference>
<keyword evidence="2" id="KW-1185">Reference proteome</keyword>
<gene>
    <name evidence="1" type="ORF">SCALOS_LOCUS1922</name>
</gene>
<organism evidence="1 2">
    <name type="scientific">Scutellospora calospora</name>
    <dbReference type="NCBI Taxonomy" id="85575"/>
    <lineage>
        <taxon>Eukaryota</taxon>
        <taxon>Fungi</taxon>
        <taxon>Fungi incertae sedis</taxon>
        <taxon>Mucoromycota</taxon>
        <taxon>Glomeromycotina</taxon>
        <taxon>Glomeromycetes</taxon>
        <taxon>Diversisporales</taxon>
        <taxon>Gigasporaceae</taxon>
        <taxon>Scutellospora</taxon>
    </lineage>
</organism>
<name>A0ACA9KEG6_9GLOM</name>
<sequence length="516" mass="60621">MSPPNSDRSQNKYRFYAPFLDGFRGVAALGVVYAHSQVHYDQRLAVRIFDSMGAYGVYMFFVLSAFLLTFRTLLDWERYHEKQEENNVVNKVEYLKSCVDLENNLSVVPLLSLTVSDNTTNMPSLEEKQHNTFCYYIQNKIWPKFEIPIKFWLKYFLRRFMRIYPPYVILLPFIAYNEFVRGAFKYTIGPSDLIPHLFLQSAKFNFWTIPVEITYYFCIPIIIIGYVEFARFGAFLTNRYFRKPAIGAWICRIIFNVIIVTKRTDFLLAPHNIYDEDFQNNVQVFLAGSICAIWYREIIRLGLLPLSLEEERTQLNNSNNYNISRFIKSSFAKFIVSKLPSRHQFARCFFDCGCYFVFLLKYCTLPHPADIVFGLPRSNYEMILERNVFGGSLDAILILFCLLSRNGTFVNTASWNFFRFCGKISFSLYLLHPISMTFVNEYIPSIGVNERGNESDEEYKASLIFDAIIMSYVLTIILSWLYYKFVERPSLNLANYIVKRWLDETKPEIKSDVKEN</sequence>
<protein>
    <submittedName>
        <fullName evidence="1">10565_t:CDS:1</fullName>
    </submittedName>
</protein>